<gene>
    <name evidence="5" type="ORF">HY618_03415</name>
</gene>
<feature type="domain" description="VWFA" evidence="4">
    <location>
        <begin position="96"/>
        <end position="200"/>
    </location>
</feature>
<proteinExistence type="predicted"/>
<dbReference type="InterPro" id="IPR002035">
    <property type="entry name" value="VWF_A"/>
</dbReference>
<dbReference type="InterPro" id="IPR024163">
    <property type="entry name" value="Aerotolerance_reg_N"/>
</dbReference>
<dbReference type="SUPFAM" id="SSF53300">
    <property type="entry name" value="vWA-like"/>
    <property type="match status" value="1"/>
</dbReference>
<dbReference type="EMBL" id="JACQRX010000151">
    <property type="protein sequence ID" value="MBI4251485.1"/>
    <property type="molecule type" value="Genomic_DNA"/>
</dbReference>
<dbReference type="CDD" id="cd00198">
    <property type="entry name" value="vWFA"/>
    <property type="match status" value="1"/>
</dbReference>
<dbReference type="PANTHER" id="PTHR37464:SF1">
    <property type="entry name" value="BLL2463 PROTEIN"/>
    <property type="match status" value="1"/>
</dbReference>
<feature type="transmembrane region" description="Helical" evidence="2">
    <location>
        <begin position="6"/>
        <end position="26"/>
    </location>
</feature>
<dbReference type="Gene3D" id="3.40.50.410">
    <property type="entry name" value="von Willebrand factor, type A domain"/>
    <property type="match status" value="1"/>
</dbReference>
<sequence length="712" mass="76794">MGFQFFHSVLLWGMGLVLLPILIHLLRRRLVRRHKLPTFEFLLRTQRRLTTRSRLRNWILLALRVSAVSIVVLLSARPLLQMAGGESGSSWSPLHLVIVLDNSGSMAYRAAGETRLEAARKAAGRLVRDLSSSDRVTVLATVEERVEGPPAIQRRDQALVHLAAIVQTDAAGDPAQAVRRALESLNVPADRRTVMVFSDFARGDWDQVRVQGLRRLTPHTQLQMVRVAPEAGTDDVVLASLTLRPWPPRAGAPFSVAARIVNRGNTRKDRVPVSLFVGEERVASAELALEPGAEGGTSFRIRAPEKGVLLGRVELGPDALETTNRRYFAASMGQQLRALLVDGDPQRGLLDSDTFYLASALRASPPGGDSPMLVDVVAFYELAKVKWEDYDFVAACNVGQWPARAAESLRRFVENGGGFLLAGGDLAARSLPGGGWLPAVIGGPRPLSPPGHPAVPLELQDHPVFSTLGRNPGRFFSRVRVGKIFPLSPIGPARSLLTLADGTPLLVAGPLGSGRAAVWASSCDRDWGDLPVHPVFVPFARGLVDFLGGRAKGTASMSLDAGQPLEVRPSATGRDEAVRIRTPRGEEITLRLESSQPSPRRGAPAAQERSAPPARQGRFERTGQAGLYQVLFTEGPPQILAVNPPASEGDLEPLSDSALRERLPGVPLAFSAIRAGQSNPARSVEGRTDLGPLLFLFLAGLLVVEGMLADRN</sequence>
<dbReference type="InterPro" id="IPR029062">
    <property type="entry name" value="Class_I_gatase-like"/>
</dbReference>
<dbReference type="InterPro" id="IPR011933">
    <property type="entry name" value="Double_TM_dom"/>
</dbReference>
<evidence type="ECO:0000256" key="1">
    <source>
        <dbReference type="SAM" id="MobiDB-lite"/>
    </source>
</evidence>
<feature type="domain" description="Aerotolerance regulator N-terminal" evidence="3">
    <location>
        <begin position="1"/>
        <end position="78"/>
    </location>
</feature>
<dbReference type="Pfam" id="PF13519">
    <property type="entry name" value="VWA_2"/>
    <property type="match status" value="1"/>
</dbReference>
<evidence type="ECO:0000259" key="3">
    <source>
        <dbReference type="Pfam" id="PF07584"/>
    </source>
</evidence>
<dbReference type="Gene3D" id="3.40.50.880">
    <property type="match status" value="1"/>
</dbReference>
<name>A0A933E9E7_UNCTE</name>
<dbReference type="SUPFAM" id="SSF52317">
    <property type="entry name" value="Class I glutamine amidotransferase-like"/>
    <property type="match status" value="1"/>
</dbReference>
<accession>A0A933E9E7</accession>
<organism evidence="5 6">
    <name type="scientific">Tectimicrobiota bacterium</name>
    <dbReference type="NCBI Taxonomy" id="2528274"/>
    <lineage>
        <taxon>Bacteria</taxon>
        <taxon>Pseudomonadati</taxon>
        <taxon>Nitrospinota/Tectimicrobiota group</taxon>
        <taxon>Candidatus Tectimicrobiota</taxon>
    </lineage>
</organism>
<feature type="transmembrane region" description="Helical" evidence="2">
    <location>
        <begin position="58"/>
        <end position="80"/>
    </location>
</feature>
<keyword evidence="2" id="KW-1133">Transmembrane helix</keyword>
<keyword evidence="2" id="KW-0812">Transmembrane</keyword>
<dbReference type="Proteomes" id="UP000752292">
    <property type="component" value="Unassembled WGS sequence"/>
</dbReference>
<keyword evidence="2" id="KW-0472">Membrane</keyword>
<evidence type="ECO:0000313" key="6">
    <source>
        <dbReference type="Proteomes" id="UP000752292"/>
    </source>
</evidence>
<dbReference type="Pfam" id="PF07584">
    <property type="entry name" value="BatA"/>
    <property type="match status" value="1"/>
</dbReference>
<dbReference type="PANTHER" id="PTHR37464">
    <property type="entry name" value="BLL2463 PROTEIN"/>
    <property type="match status" value="1"/>
</dbReference>
<evidence type="ECO:0000259" key="4">
    <source>
        <dbReference type="Pfam" id="PF13519"/>
    </source>
</evidence>
<reference evidence="5" key="1">
    <citation type="submission" date="2020-07" db="EMBL/GenBank/DDBJ databases">
        <title>Huge and variable diversity of episymbiotic CPR bacteria and DPANN archaea in groundwater ecosystems.</title>
        <authorList>
            <person name="He C.Y."/>
            <person name="Keren R."/>
            <person name="Whittaker M."/>
            <person name="Farag I.F."/>
            <person name="Doudna J."/>
            <person name="Cate J.H.D."/>
            <person name="Banfield J.F."/>
        </authorList>
    </citation>
    <scope>NUCLEOTIDE SEQUENCE</scope>
    <source>
        <strain evidence="5">NC_groundwater_1370_Ag_S-0.2um_69_93</strain>
    </source>
</reference>
<evidence type="ECO:0000313" key="5">
    <source>
        <dbReference type="EMBL" id="MBI4251485.1"/>
    </source>
</evidence>
<dbReference type="InterPro" id="IPR036465">
    <property type="entry name" value="vWFA_dom_sf"/>
</dbReference>
<comment type="caution">
    <text evidence="5">The sequence shown here is derived from an EMBL/GenBank/DDBJ whole genome shotgun (WGS) entry which is preliminary data.</text>
</comment>
<dbReference type="AlphaFoldDB" id="A0A933E9E7"/>
<protein>
    <submittedName>
        <fullName evidence="5">BatA domain-containing protein</fullName>
    </submittedName>
</protein>
<feature type="region of interest" description="Disordered" evidence="1">
    <location>
        <begin position="592"/>
        <end position="620"/>
    </location>
</feature>
<dbReference type="NCBIfam" id="TIGR02226">
    <property type="entry name" value="two_anch"/>
    <property type="match status" value="1"/>
</dbReference>
<evidence type="ECO:0000256" key="2">
    <source>
        <dbReference type="SAM" id="Phobius"/>
    </source>
</evidence>